<evidence type="ECO:0000313" key="3">
    <source>
        <dbReference type="EMBL" id="SDK66025.1"/>
    </source>
</evidence>
<dbReference type="STRING" id="576118.SAMN05216216_106100"/>
<organism evidence="3 4">
    <name type="scientific">Lacicoccus qingdaonensis</name>
    <dbReference type="NCBI Taxonomy" id="576118"/>
    <lineage>
        <taxon>Bacteria</taxon>
        <taxon>Bacillati</taxon>
        <taxon>Bacillota</taxon>
        <taxon>Bacilli</taxon>
        <taxon>Bacillales</taxon>
        <taxon>Salinicoccaceae</taxon>
        <taxon>Lacicoccus</taxon>
    </lineage>
</organism>
<dbReference type="AlphaFoldDB" id="A0A1G9DQD4"/>
<sequence length="104" mass="12433">MGFFDVIMGLVGLGGLGILSIAGIAFYAITRDYNQEKEKLQLKKIREERKLEQIKQENYLLENEDMRLELDKIKEERLLTQKKNDENKRWLIRETKYDKEKPEN</sequence>
<proteinExistence type="predicted"/>
<dbReference type="OrthoDB" id="2418215at2"/>
<keyword evidence="2" id="KW-0812">Transmembrane</keyword>
<feature type="coiled-coil region" evidence="1">
    <location>
        <begin position="30"/>
        <end position="83"/>
    </location>
</feature>
<protein>
    <submittedName>
        <fullName evidence="3">Uncharacterized protein</fullName>
    </submittedName>
</protein>
<keyword evidence="2" id="KW-1133">Transmembrane helix</keyword>
<accession>A0A1G9DQD4</accession>
<keyword evidence="2" id="KW-0472">Membrane</keyword>
<evidence type="ECO:0000256" key="1">
    <source>
        <dbReference type="SAM" id="Coils"/>
    </source>
</evidence>
<dbReference type="EMBL" id="FNFY01000006">
    <property type="protein sequence ID" value="SDK66025.1"/>
    <property type="molecule type" value="Genomic_DNA"/>
</dbReference>
<feature type="transmembrane region" description="Helical" evidence="2">
    <location>
        <begin position="6"/>
        <end position="29"/>
    </location>
</feature>
<reference evidence="4" key="1">
    <citation type="submission" date="2016-10" db="EMBL/GenBank/DDBJ databases">
        <authorList>
            <person name="Varghese N."/>
            <person name="Submissions S."/>
        </authorList>
    </citation>
    <scope>NUCLEOTIDE SEQUENCE [LARGE SCALE GENOMIC DNA]</scope>
    <source>
        <strain evidence="4">CGMCC 1.8895</strain>
    </source>
</reference>
<evidence type="ECO:0000256" key="2">
    <source>
        <dbReference type="SAM" id="Phobius"/>
    </source>
</evidence>
<keyword evidence="1" id="KW-0175">Coiled coil</keyword>
<dbReference type="Proteomes" id="UP000199008">
    <property type="component" value="Unassembled WGS sequence"/>
</dbReference>
<name>A0A1G9DQD4_9BACL</name>
<evidence type="ECO:0000313" key="4">
    <source>
        <dbReference type="Proteomes" id="UP000199008"/>
    </source>
</evidence>
<gene>
    <name evidence="3" type="ORF">SAMN05216216_106100</name>
</gene>
<keyword evidence="4" id="KW-1185">Reference proteome</keyword>
<dbReference type="RefSeq" id="WP_092985482.1">
    <property type="nucleotide sequence ID" value="NZ_FNFY01000006.1"/>
</dbReference>